<dbReference type="PROSITE" id="PS00166">
    <property type="entry name" value="ENOYL_COA_HYDRATASE"/>
    <property type="match status" value="1"/>
</dbReference>
<dbReference type="Proteomes" id="UP000183918">
    <property type="component" value="Unassembled WGS sequence"/>
</dbReference>
<dbReference type="STRING" id="1122142.SAMN02910414_01855"/>
<dbReference type="Pfam" id="PF00378">
    <property type="entry name" value="ECH_1"/>
    <property type="match status" value="1"/>
</dbReference>
<dbReference type="RefSeq" id="WP_074718324.1">
    <property type="nucleotide sequence ID" value="NZ_FNPG01000022.1"/>
</dbReference>
<dbReference type="AlphaFoldDB" id="A0A1H3KXC0"/>
<keyword evidence="4" id="KW-0456">Lyase</keyword>
<gene>
    <name evidence="8" type="ORF">SAMN02910414_01855</name>
</gene>
<dbReference type="PANTHER" id="PTHR11941">
    <property type="entry name" value="ENOYL-COA HYDRATASE-RELATED"/>
    <property type="match status" value="1"/>
</dbReference>
<evidence type="ECO:0000256" key="4">
    <source>
        <dbReference type="ARBA" id="ARBA00023239"/>
    </source>
</evidence>
<accession>A0A1H3KXC0</accession>
<evidence type="ECO:0000256" key="6">
    <source>
        <dbReference type="ARBA" id="ARBA00067035"/>
    </source>
</evidence>
<dbReference type="EMBL" id="FNPG01000022">
    <property type="protein sequence ID" value="SDY56730.1"/>
    <property type="molecule type" value="Genomic_DNA"/>
</dbReference>
<reference evidence="8 9" key="1">
    <citation type="submission" date="2016-10" db="EMBL/GenBank/DDBJ databases">
        <authorList>
            <person name="de Groot N.N."/>
        </authorList>
    </citation>
    <scope>NUCLEOTIDE SEQUENCE [LARGE SCALE GENOMIC DNA]</scope>
    <source>
        <strain evidence="8 9">DSM 14045</strain>
    </source>
</reference>
<evidence type="ECO:0000256" key="3">
    <source>
        <dbReference type="ARBA" id="ARBA00011881"/>
    </source>
</evidence>
<dbReference type="PANTHER" id="PTHR11941:SF54">
    <property type="entry name" value="ENOYL-COA HYDRATASE, MITOCHONDRIAL"/>
    <property type="match status" value="1"/>
</dbReference>
<evidence type="ECO:0000313" key="8">
    <source>
        <dbReference type="EMBL" id="SDY56730.1"/>
    </source>
</evidence>
<evidence type="ECO:0000313" key="9">
    <source>
        <dbReference type="Proteomes" id="UP000183918"/>
    </source>
</evidence>
<protein>
    <recommendedName>
        <fullName evidence="6">short-chain-enoyl-CoA hydratase</fullName>
        <ecNumber evidence="6">4.2.1.150</ecNumber>
    </recommendedName>
</protein>
<dbReference type="FunFam" id="1.10.12.10:FF:000001">
    <property type="entry name" value="Probable enoyl-CoA hydratase, mitochondrial"/>
    <property type="match status" value="1"/>
</dbReference>
<dbReference type="InterPro" id="IPR001753">
    <property type="entry name" value="Enoyl-CoA_hydra/iso"/>
</dbReference>
<proteinExistence type="inferred from homology"/>
<dbReference type="InterPro" id="IPR014748">
    <property type="entry name" value="Enoyl-CoA_hydra_C"/>
</dbReference>
<comment type="catalytic activity">
    <reaction evidence="5">
        <text>a short-chain (3S)-3-hydroxyacyl-CoA = a short-chain (2E)-enoyl-CoA + H2O</text>
        <dbReference type="Rhea" id="RHEA:52664"/>
        <dbReference type="ChEBI" id="CHEBI:15377"/>
        <dbReference type="ChEBI" id="CHEBI:87488"/>
        <dbReference type="ChEBI" id="CHEBI:136760"/>
        <dbReference type="EC" id="4.2.1.150"/>
    </reaction>
</comment>
<name>A0A1H3KXC0_9FIRM</name>
<evidence type="ECO:0000256" key="5">
    <source>
        <dbReference type="ARBA" id="ARBA00050624"/>
    </source>
</evidence>
<sequence length="267" mass="28868">MSEFKNLLLDVEDEIAVLTINRPAALNALNSETLDELNVCLSEIEVRDDVKVLILTGGPDKKGNAFKSFVAGADISEMVNFDAPAARKFGIKASEPFFRLQNMRQVTIAAVNGFALGGGCEISMACDIRVASDNAIFGQPECGLGIIPGFGGTQRLARLVGMGRAKEMIFTCDSIDANEAYRIGLVNRVVAKEELMNTAKELAKKIISKGSYAVSVAKAAINNGYDMDIRNAVEMEANLFGVVNDTHDKKEGMTAFLERRSAELSDF</sequence>
<keyword evidence="9" id="KW-1185">Reference proteome</keyword>
<dbReference type="InterPro" id="IPR029045">
    <property type="entry name" value="ClpP/crotonase-like_dom_sf"/>
</dbReference>
<dbReference type="EC" id="4.2.1.150" evidence="6"/>
<dbReference type="CDD" id="cd06558">
    <property type="entry name" value="crotonase-like"/>
    <property type="match status" value="1"/>
</dbReference>
<dbReference type="GO" id="GO:0006635">
    <property type="term" value="P:fatty acid beta-oxidation"/>
    <property type="evidence" value="ECO:0007669"/>
    <property type="project" value="TreeGrafter"/>
</dbReference>
<organism evidence="8 9">
    <name type="scientific">Lachnobacterium bovis DSM 14045</name>
    <dbReference type="NCBI Taxonomy" id="1122142"/>
    <lineage>
        <taxon>Bacteria</taxon>
        <taxon>Bacillati</taxon>
        <taxon>Bacillota</taxon>
        <taxon>Clostridia</taxon>
        <taxon>Lachnospirales</taxon>
        <taxon>Lachnospiraceae</taxon>
        <taxon>Lachnobacterium</taxon>
    </lineage>
</organism>
<dbReference type="Gene3D" id="1.10.12.10">
    <property type="entry name" value="Lyase 2-enoyl-coa Hydratase, Chain A, domain 2"/>
    <property type="match status" value="1"/>
</dbReference>
<dbReference type="Gene3D" id="3.90.226.10">
    <property type="entry name" value="2-enoyl-CoA Hydratase, Chain A, domain 1"/>
    <property type="match status" value="1"/>
</dbReference>
<evidence type="ECO:0000256" key="1">
    <source>
        <dbReference type="ARBA" id="ARBA00005086"/>
    </source>
</evidence>
<evidence type="ECO:0000256" key="7">
    <source>
        <dbReference type="RuleBase" id="RU003707"/>
    </source>
</evidence>
<dbReference type="FunFam" id="3.90.226.10:FF:000009">
    <property type="entry name" value="Carnitinyl-CoA dehydratase"/>
    <property type="match status" value="1"/>
</dbReference>
<comment type="pathway">
    <text evidence="1">Lipid metabolism; butanoate metabolism.</text>
</comment>
<comment type="similarity">
    <text evidence="2 7">Belongs to the enoyl-CoA hydratase/isomerase family.</text>
</comment>
<comment type="subunit">
    <text evidence="3">Homotetramer.</text>
</comment>
<dbReference type="InterPro" id="IPR018376">
    <property type="entry name" value="Enoyl-CoA_hyd/isom_CS"/>
</dbReference>
<dbReference type="GO" id="GO:0018812">
    <property type="term" value="F:3-hydroxyacyl-CoA dehydratase activity"/>
    <property type="evidence" value="ECO:0007669"/>
    <property type="project" value="UniProtKB-EC"/>
</dbReference>
<dbReference type="SUPFAM" id="SSF52096">
    <property type="entry name" value="ClpP/crotonase"/>
    <property type="match status" value="1"/>
</dbReference>
<dbReference type="OrthoDB" id="9775794at2"/>
<dbReference type="eggNOG" id="COG1024">
    <property type="taxonomic scope" value="Bacteria"/>
</dbReference>
<evidence type="ECO:0000256" key="2">
    <source>
        <dbReference type="ARBA" id="ARBA00005254"/>
    </source>
</evidence>